<accession>A0A9Q9B2G3</accession>
<feature type="transmembrane region" description="Helical" evidence="6">
    <location>
        <begin position="370"/>
        <end position="392"/>
    </location>
</feature>
<keyword evidence="4 6" id="KW-0472">Membrane</keyword>
<sequence length="410" mass="45412">MSDKDKDSEDLEKGTAVNGINSNTTTQSSNNDNTTKHRLPIKDWISERFTWSWFTCTQSTGGIAVTISECPKQFHGLQTIGAIIFIFNIVLFLLFLAFLLIRWKHKPSSIRKCFTTPPECYFFGSFWLTLATMILNMERYAVPYTGAWMVTTIRVLFWIYAGISLTSATIHMVIIAKYVPLKIIEFPSPAFILILNAMLTGTVAGAIAEKQPVEHRVAIMVAGVAYQGLGWIMCMIFLTFTLGNLLEKGWPAVNIRGGLFITVGTAGFTIVALIGCARAAPTDYGYFATHPIAAEVLIIVATWVGIFMWLFCCFVFGIAFLITVAGIPAKEDGKWVLGMSWNNASWALIFPNVGWTISTIYLGQELESEGILWVSVAMVIALVAAWLLDLFLMGKASLKSVFIDSRIKVS</sequence>
<evidence type="ECO:0000256" key="2">
    <source>
        <dbReference type="ARBA" id="ARBA00022692"/>
    </source>
</evidence>
<evidence type="ECO:0000313" key="7">
    <source>
        <dbReference type="EMBL" id="USW56338.1"/>
    </source>
</evidence>
<reference evidence="7" key="1">
    <citation type="submission" date="2022-06" db="EMBL/GenBank/DDBJ databases">
        <title>Complete genome sequences of two strains of the flax pathogen Septoria linicola.</title>
        <authorList>
            <person name="Lapalu N."/>
            <person name="Simon A."/>
            <person name="Demenou B."/>
            <person name="Paumier D."/>
            <person name="Guillot M.-P."/>
            <person name="Gout L."/>
            <person name="Valade R."/>
        </authorList>
    </citation>
    <scope>NUCLEOTIDE SEQUENCE</scope>
    <source>
        <strain evidence="7">SE15195</strain>
    </source>
</reference>
<evidence type="ECO:0000256" key="3">
    <source>
        <dbReference type="ARBA" id="ARBA00022989"/>
    </source>
</evidence>
<evidence type="ECO:0000256" key="5">
    <source>
        <dbReference type="SAM" id="MobiDB-lite"/>
    </source>
</evidence>
<dbReference type="PANTHER" id="PTHR31162:SF0">
    <property type="entry name" value="MALIC ACID TRANSPORT PROTEIN"/>
    <property type="match status" value="1"/>
</dbReference>
<keyword evidence="3 6" id="KW-1133">Transmembrane helix</keyword>
<dbReference type="PANTHER" id="PTHR31162">
    <property type="entry name" value="MALIC ACID TRANSPORT PROTEIN-RELATED"/>
    <property type="match status" value="1"/>
</dbReference>
<comment type="subcellular location">
    <subcellularLocation>
        <location evidence="1">Membrane</location>
        <topology evidence="1">Multi-pass membrane protein</topology>
    </subcellularLocation>
</comment>
<feature type="transmembrane region" description="Helical" evidence="6">
    <location>
        <begin position="157"/>
        <end position="178"/>
    </location>
</feature>
<dbReference type="InterPro" id="IPR004695">
    <property type="entry name" value="SLAC1/Mae1/Ssu1/TehA"/>
</dbReference>
<feature type="transmembrane region" description="Helical" evidence="6">
    <location>
        <begin position="228"/>
        <end position="246"/>
    </location>
</feature>
<dbReference type="AlphaFoldDB" id="A0A9Q9B2G3"/>
<gene>
    <name evidence="7" type="ORF">Slin15195_G096570</name>
</gene>
<feature type="transmembrane region" description="Helical" evidence="6">
    <location>
        <begin position="258"/>
        <end position="280"/>
    </location>
</feature>
<organism evidence="7 8">
    <name type="scientific">Septoria linicola</name>
    <dbReference type="NCBI Taxonomy" id="215465"/>
    <lineage>
        <taxon>Eukaryota</taxon>
        <taxon>Fungi</taxon>
        <taxon>Dikarya</taxon>
        <taxon>Ascomycota</taxon>
        <taxon>Pezizomycotina</taxon>
        <taxon>Dothideomycetes</taxon>
        <taxon>Dothideomycetidae</taxon>
        <taxon>Mycosphaerellales</taxon>
        <taxon>Mycosphaerellaceae</taxon>
        <taxon>Septoria</taxon>
    </lineage>
</organism>
<dbReference type="EMBL" id="CP099425">
    <property type="protein sequence ID" value="USW56338.1"/>
    <property type="molecule type" value="Genomic_DNA"/>
</dbReference>
<feature type="compositionally biased region" description="Low complexity" evidence="5">
    <location>
        <begin position="21"/>
        <end position="33"/>
    </location>
</feature>
<feature type="transmembrane region" description="Helical" evidence="6">
    <location>
        <begin position="346"/>
        <end position="364"/>
    </location>
</feature>
<feature type="region of interest" description="Disordered" evidence="5">
    <location>
        <begin position="1"/>
        <end position="35"/>
    </location>
</feature>
<feature type="transmembrane region" description="Helical" evidence="6">
    <location>
        <begin position="190"/>
        <end position="208"/>
    </location>
</feature>
<evidence type="ECO:0000313" key="8">
    <source>
        <dbReference type="Proteomes" id="UP001056384"/>
    </source>
</evidence>
<keyword evidence="8" id="KW-1185">Reference proteome</keyword>
<name>A0A9Q9B2G3_9PEZI</name>
<evidence type="ECO:0000256" key="4">
    <source>
        <dbReference type="ARBA" id="ARBA00023136"/>
    </source>
</evidence>
<dbReference type="OrthoDB" id="2901184at2759"/>
<dbReference type="Proteomes" id="UP001056384">
    <property type="component" value="Chromosome 8"/>
</dbReference>
<evidence type="ECO:0000256" key="6">
    <source>
        <dbReference type="SAM" id="Phobius"/>
    </source>
</evidence>
<feature type="compositionally biased region" description="Basic and acidic residues" evidence="5">
    <location>
        <begin position="1"/>
        <end position="13"/>
    </location>
</feature>
<dbReference type="Pfam" id="PF03595">
    <property type="entry name" value="SLAC1"/>
    <property type="match status" value="1"/>
</dbReference>
<evidence type="ECO:0000256" key="1">
    <source>
        <dbReference type="ARBA" id="ARBA00004141"/>
    </source>
</evidence>
<keyword evidence="2 6" id="KW-0812">Transmembrane</keyword>
<dbReference type="CDD" id="cd09317">
    <property type="entry name" value="TDT_Mae1_like"/>
    <property type="match status" value="1"/>
</dbReference>
<dbReference type="InterPro" id="IPR038665">
    <property type="entry name" value="Voltage-dep_anion_channel_sf"/>
</dbReference>
<dbReference type="GO" id="GO:0015140">
    <property type="term" value="F:malate transmembrane transporter activity"/>
    <property type="evidence" value="ECO:0007669"/>
    <property type="project" value="InterPro"/>
</dbReference>
<proteinExistence type="predicted"/>
<feature type="transmembrane region" description="Helical" evidence="6">
    <location>
        <begin position="292"/>
        <end position="325"/>
    </location>
</feature>
<feature type="transmembrane region" description="Helical" evidence="6">
    <location>
        <begin position="80"/>
        <end position="100"/>
    </location>
</feature>
<dbReference type="Gene3D" id="1.50.10.150">
    <property type="entry name" value="Voltage-dependent anion channel"/>
    <property type="match status" value="1"/>
</dbReference>
<protein>
    <submittedName>
        <fullName evidence="7">Transporter protein SLAC1/Mae1/ Ssu1/TehA</fullName>
    </submittedName>
</protein>
<dbReference type="GO" id="GO:0016020">
    <property type="term" value="C:membrane"/>
    <property type="evidence" value="ECO:0007669"/>
    <property type="project" value="UniProtKB-SubCell"/>
</dbReference>
<dbReference type="InterPro" id="IPR030185">
    <property type="entry name" value="Mae1"/>
</dbReference>